<reference evidence="1" key="1">
    <citation type="journal article" date="2014" name="Front. Microbiol.">
        <title>High frequency of phylogenetically diverse reductive dehalogenase-homologous genes in deep subseafloor sedimentary metagenomes.</title>
        <authorList>
            <person name="Kawai M."/>
            <person name="Futagami T."/>
            <person name="Toyoda A."/>
            <person name="Takaki Y."/>
            <person name="Nishi S."/>
            <person name="Hori S."/>
            <person name="Arai W."/>
            <person name="Tsubouchi T."/>
            <person name="Morono Y."/>
            <person name="Uchiyama I."/>
            <person name="Ito T."/>
            <person name="Fujiyama A."/>
            <person name="Inagaki F."/>
            <person name="Takami H."/>
        </authorList>
    </citation>
    <scope>NUCLEOTIDE SEQUENCE</scope>
    <source>
        <strain evidence="1">Expedition CK06-06</strain>
    </source>
</reference>
<accession>X1EXU6</accession>
<feature type="non-terminal residue" evidence="1">
    <location>
        <position position="1"/>
    </location>
</feature>
<evidence type="ECO:0000313" key="1">
    <source>
        <dbReference type="EMBL" id="GAH21964.1"/>
    </source>
</evidence>
<dbReference type="AlphaFoldDB" id="X1EXU6"/>
<proteinExistence type="predicted"/>
<dbReference type="EMBL" id="BARU01000542">
    <property type="protein sequence ID" value="GAH21964.1"/>
    <property type="molecule type" value="Genomic_DNA"/>
</dbReference>
<organism evidence="1">
    <name type="scientific">marine sediment metagenome</name>
    <dbReference type="NCBI Taxonomy" id="412755"/>
    <lineage>
        <taxon>unclassified sequences</taxon>
        <taxon>metagenomes</taxon>
        <taxon>ecological metagenomes</taxon>
    </lineage>
</organism>
<gene>
    <name evidence="1" type="ORF">S03H2_01768</name>
</gene>
<name>X1EXU6_9ZZZZ</name>
<protein>
    <submittedName>
        <fullName evidence="1">Uncharacterized protein</fullName>
    </submittedName>
</protein>
<sequence>TFGQLQILYEDAYLKIIEARLLRNNDLIKSKGKIQDAIKIYYRVRNLLNERLEIIIESADLSEEDEFVDEKERELLEKTSSALTATITLKNEIEGVFKKLEEKGIREKDLRKISDLTYEYNVNLYDIIVDTFGQDRKTKDIIMGILKEIDTIFNEYDKLKELELKVF</sequence>
<comment type="caution">
    <text evidence="1">The sequence shown here is derived from an EMBL/GenBank/DDBJ whole genome shotgun (WGS) entry which is preliminary data.</text>
</comment>